<sequence>MAVQRFEDLIVWQKAQELALTVYQSFGNCNDFGFRDQIRRTAVSVSNNIAEGFERSSNAEFSKFLFYFLGSNSEVRSMVYLSIKLDLLSKVNAEQIIELTNEVSKLLYGLIKSIKPIPNS</sequence>
<evidence type="ECO:0000313" key="2">
    <source>
        <dbReference type="EMBL" id="TXK02091.1"/>
    </source>
</evidence>
<comment type="caution">
    <text evidence="1">The sequence shown here is derived from an EMBL/GenBank/DDBJ whole genome shotgun (WGS) entry which is preliminary data.</text>
</comment>
<accession>A0A418N743</accession>
<reference evidence="2 4" key="2">
    <citation type="submission" date="2019-07" db="EMBL/GenBank/DDBJ databases">
        <title>Draft genome of two Muricauda strains isolated from deep sea.</title>
        <authorList>
            <person name="Sun C."/>
        </authorList>
    </citation>
    <scope>NUCLEOTIDE SEQUENCE [LARGE SCALE GENOMIC DNA]</scope>
    <source>
        <strain evidence="2 4">NH166</strain>
    </source>
</reference>
<name>A0A418N743_9FLAO</name>
<dbReference type="NCBIfam" id="TIGR02436">
    <property type="entry name" value="four helix bundle protein"/>
    <property type="match status" value="1"/>
</dbReference>
<evidence type="ECO:0000313" key="4">
    <source>
        <dbReference type="Proteomes" id="UP000321528"/>
    </source>
</evidence>
<keyword evidence="4" id="KW-1185">Reference proteome</keyword>
<reference evidence="1 3" key="1">
    <citation type="submission" date="2018-08" db="EMBL/GenBank/DDBJ databases">
        <title>Proposal of Muricauda 72 sp.nov. and Muricauda NH166 sp.nov., isolated from seawater.</title>
        <authorList>
            <person name="Cheng H."/>
            <person name="Wu Y.-H."/>
            <person name="Guo L.-L."/>
            <person name="Xu X.-W."/>
        </authorList>
    </citation>
    <scope>NUCLEOTIDE SEQUENCE [LARGE SCALE GENOMIC DNA]</scope>
    <source>
        <strain evidence="1 3">NH166</strain>
    </source>
</reference>
<dbReference type="EMBL" id="VNWL01000022">
    <property type="protein sequence ID" value="TXK02091.1"/>
    <property type="molecule type" value="Genomic_DNA"/>
</dbReference>
<dbReference type="PANTHER" id="PTHR38471:SF2">
    <property type="entry name" value="FOUR HELIX BUNDLE PROTEIN"/>
    <property type="match status" value="1"/>
</dbReference>
<dbReference type="PANTHER" id="PTHR38471">
    <property type="entry name" value="FOUR HELIX BUNDLE PROTEIN"/>
    <property type="match status" value="1"/>
</dbReference>
<dbReference type="Proteomes" id="UP000284189">
    <property type="component" value="Unassembled WGS sequence"/>
</dbReference>
<dbReference type="RefSeq" id="WP_119640328.1">
    <property type="nucleotide sequence ID" value="NZ_QXFJ01000023.1"/>
</dbReference>
<dbReference type="Gene3D" id="1.20.1440.60">
    <property type="entry name" value="23S rRNA-intervening sequence"/>
    <property type="match status" value="1"/>
</dbReference>
<dbReference type="CDD" id="cd16377">
    <property type="entry name" value="23S_rRNA_IVP_like"/>
    <property type="match status" value="1"/>
</dbReference>
<dbReference type="Pfam" id="PF05635">
    <property type="entry name" value="23S_rRNA_IVP"/>
    <property type="match status" value="1"/>
</dbReference>
<dbReference type="InterPro" id="IPR036583">
    <property type="entry name" value="23S_rRNA_IVS_sf"/>
</dbReference>
<protein>
    <submittedName>
        <fullName evidence="1">Four helix bundle protein</fullName>
    </submittedName>
</protein>
<dbReference type="SUPFAM" id="SSF158446">
    <property type="entry name" value="IVS-encoded protein-like"/>
    <property type="match status" value="1"/>
</dbReference>
<dbReference type="InterPro" id="IPR012657">
    <property type="entry name" value="23S_rRNA-intervening_sequence"/>
</dbReference>
<organism evidence="1 3">
    <name type="scientific">Flagellimonas aequoris</name>
    <dbReference type="NCBI Taxonomy" id="2306997"/>
    <lineage>
        <taxon>Bacteria</taxon>
        <taxon>Pseudomonadati</taxon>
        <taxon>Bacteroidota</taxon>
        <taxon>Flavobacteriia</taxon>
        <taxon>Flavobacteriales</taxon>
        <taxon>Flavobacteriaceae</taxon>
        <taxon>Flagellimonas</taxon>
    </lineage>
</organism>
<evidence type="ECO:0000313" key="1">
    <source>
        <dbReference type="EMBL" id="RIV70655.1"/>
    </source>
</evidence>
<evidence type="ECO:0000313" key="3">
    <source>
        <dbReference type="Proteomes" id="UP000284189"/>
    </source>
</evidence>
<dbReference type="OrthoDB" id="5515766at2"/>
<dbReference type="Proteomes" id="UP000321528">
    <property type="component" value="Unassembled WGS sequence"/>
</dbReference>
<dbReference type="AlphaFoldDB" id="A0A418N743"/>
<dbReference type="EMBL" id="QXFJ01000023">
    <property type="protein sequence ID" value="RIV70655.1"/>
    <property type="molecule type" value="Genomic_DNA"/>
</dbReference>
<gene>
    <name evidence="1" type="ORF">D2U88_09830</name>
    <name evidence="2" type="ORF">FQ019_09755</name>
</gene>
<proteinExistence type="predicted"/>